<protein>
    <submittedName>
        <fullName evidence="2">Uncharacterized protein</fullName>
    </submittedName>
</protein>
<organism evidence="2">
    <name type="scientific">uncultured Blastococcus sp</name>
    <dbReference type="NCBI Taxonomy" id="217144"/>
    <lineage>
        <taxon>Bacteria</taxon>
        <taxon>Bacillati</taxon>
        <taxon>Actinomycetota</taxon>
        <taxon>Actinomycetes</taxon>
        <taxon>Geodermatophilales</taxon>
        <taxon>Geodermatophilaceae</taxon>
        <taxon>Blastococcus</taxon>
        <taxon>environmental samples</taxon>
    </lineage>
</organism>
<dbReference type="EMBL" id="CADCTN010000034">
    <property type="protein sequence ID" value="CAA9221037.1"/>
    <property type="molecule type" value="Genomic_DNA"/>
</dbReference>
<feature type="region of interest" description="Disordered" evidence="1">
    <location>
        <begin position="1"/>
        <end position="73"/>
    </location>
</feature>
<reference evidence="2" key="1">
    <citation type="submission" date="2020-02" db="EMBL/GenBank/DDBJ databases">
        <authorList>
            <person name="Meier V. D."/>
        </authorList>
    </citation>
    <scope>NUCLEOTIDE SEQUENCE</scope>
    <source>
        <strain evidence="2">AVDCRST_MAG52</strain>
    </source>
</reference>
<gene>
    <name evidence="2" type="ORF">AVDCRST_MAG52-612</name>
</gene>
<sequence>RARGVAEDRPLRPAAVQPPQERQDGRPVGTEHQAAARVDPADPDGAVTVAQQGSGGRQEGVDGVGHRGSVAAERRRCCRRPQVLDDERRRPRGDAAVGTCWFSSGLAPVQALPRIRFILVPHTGQGPCAMRRPDSLTLTSPSKSRFSLHFTQ</sequence>
<feature type="compositionally biased region" description="Basic and acidic residues" evidence="1">
    <location>
        <begin position="1"/>
        <end position="11"/>
    </location>
</feature>
<evidence type="ECO:0000256" key="1">
    <source>
        <dbReference type="SAM" id="MobiDB-lite"/>
    </source>
</evidence>
<proteinExistence type="predicted"/>
<evidence type="ECO:0000313" key="2">
    <source>
        <dbReference type="EMBL" id="CAA9221037.1"/>
    </source>
</evidence>
<dbReference type="AlphaFoldDB" id="A0A6J4HEJ1"/>
<name>A0A6J4HEJ1_9ACTN</name>
<feature type="non-terminal residue" evidence="2">
    <location>
        <position position="1"/>
    </location>
</feature>
<accession>A0A6J4HEJ1</accession>